<dbReference type="RefSeq" id="WP_264843311.1">
    <property type="nucleotide sequence ID" value="NZ_AP025628.1"/>
</dbReference>
<organism evidence="5 6">
    <name type="scientific">Caldinitratiruptor microaerophilus</name>
    <dbReference type="NCBI Taxonomy" id="671077"/>
    <lineage>
        <taxon>Bacteria</taxon>
        <taxon>Bacillati</taxon>
        <taxon>Bacillota</taxon>
        <taxon>Clostridia</taxon>
        <taxon>Eubacteriales</taxon>
        <taxon>Symbiobacteriaceae</taxon>
        <taxon>Caldinitratiruptor</taxon>
    </lineage>
</organism>
<protein>
    <recommendedName>
        <fullName evidence="4">Lipid/polyisoprenoid-binding YceI-like domain-containing protein</fullName>
    </recommendedName>
</protein>
<dbReference type="InterPro" id="IPR036761">
    <property type="entry name" value="TTHA0802/YceI-like_sf"/>
</dbReference>
<evidence type="ECO:0000256" key="1">
    <source>
        <dbReference type="ARBA" id="ARBA00008812"/>
    </source>
</evidence>
<evidence type="ECO:0000256" key="2">
    <source>
        <dbReference type="SAM" id="MobiDB-lite"/>
    </source>
</evidence>
<evidence type="ECO:0000259" key="4">
    <source>
        <dbReference type="SMART" id="SM00867"/>
    </source>
</evidence>
<dbReference type="PROSITE" id="PS51257">
    <property type="entry name" value="PROKAR_LIPOPROTEIN"/>
    <property type="match status" value="1"/>
</dbReference>
<evidence type="ECO:0000256" key="3">
    <source>
        <dbReference type="SAM" id="SignalP"/>
    </source>
</evidence>
<keyword evidence="3" id="KW-0732">Signal</keyword>
<accession>A0AA35G8E8</accession>
<dbReference type="InterPro" id="IPR007372">
    <property type="entry name" value="Lipid/polyisoprenoid-bd_YceI"/>
</dbReference>
<comment type="similarity">
    <text evidence="1">Belongs to the UPF0312 family.</text>
</comment>
<dbReference type="AlphaFoldDB" id="A0AA35G8E8"/>
<evidence type="ECO:0000313" key="6">
    <source>
        <dbReference type="Proteomes" id="UP001163687"/>
    </source>
</evidence>
<feature type="domain" description="Lipid/polyisoprenoid-binding YceI-like" evidence="4">
    <location>
        <begin position="91"/>
        <end position="250"/>
    </location>
</feature>
<feature type="signal peptide" evidence="3">
    <location>
        <begin position="1"/>
        <end position="32"/>
    </location>
</feature>
<feature type="region of interest" description="Disordered" evidence="2">
    <location>
        <begin position="29"/>
        <end position="77"/>
    </location>
</feature>
<name>A0AA35G8E8_9FIRM</name>
<dbReference type="PANTHER" id="PTHR34406:SF1">
    <property type="entry name" value="PROTEIN YCEI"/>
    <property type="match status" value="1"/>
</dbReference>
<sequence>MFNQKLKQHVVIALGAVLIAVLAGCSRGTAPAAQPATQDQTHGSAGSGHDASGPAQTGGSGQTSGATGGGQGADQAAGQRLRIIGDRSEAAYHVDETFLQRQQFNTAVGRTQAIEGELVVDLQKGLVLPSSVRVDLSTLKSDQERRDRAVQRALGVAEFRYATFHIESAGGAPTFRPGQEETFTLSGTMELHGVKKPVTFEVRSRREGETLNWVASTTLKMTDFGIEPPSVAGIVSVEDEVRIEVKITAQPVG</sequence>
<reference evidence="5" key="1">
    <citation type="submission" date="2022-03" db="EMBL/GenBank/DDBJ databases">
        <title>Complete genome sequence of Caldinitratiruptor microaerophilus.</title>
        <authorList>
            <person name="Mukaiyama R."/>
            <person name="Nishiyama T."/>
            <person name="Ueda K."/>
        </authorList>
    </citation>
    <scope>NUCLEOTIDE SEQUENCE</scope>
    <source>
        <strain evidence="5">JCM 16183</strain>
    </source>
</reference>
<dbReference type="Gene3D" id="2.40.128.110">
    <property type="entry name" value="Lipid/polyisoprenoid-binding, YceI-like"/>
    <property type="match status" value="1"/>
</dbReference>
<dbReference type="Pfam" id="PF04264">
    <property type="entry name" value="YceI"/>
    <property type="match status" value="1"/>
</dbReference>
<keyword evidence="6" id="KW-1185">Reference proteome</keyword>
<dbReference type="KEGG" id="cmic:caldi_02840"/>
<feature type="chain" id="PRO_5041381900" description="Lipid/polyisoprenoid-binding YceI-like domain-containing protein" evidence="3">
    <location>
        <begin position="33"/>
        <end position="253"/>
    </location>
</feature>
<proteinExistence type="inferred from homology"/>
<feature type="compositionally biased region" description="Gly residues" evidence="2">
    <location>
        <begin position="56"/>
        <end position="72"/>
    </location>
</feature>
<evidence type="ECO:0000313" key="5">
    <source>
        <dbReference type="EMBL" id="BDG59194.1"/>
    </source>
</evidence>
<dbReference type="Proteomes" id="UP001163687">
    <property type="component" value="Chromosome"/>
</dbReference>
<gene>
    <name evidence="5" type="ORF">caldi_02840</name>
</gene>
<dbReference type="SUPFAM" id="SSF101874">
    <property type="entry name" value="YceI-like"/>
    <property type="match status" value="1"/>
</dbReference>
<dbReference type="EMBL" id="AP025628">
    <property type="protein sequence ID" value="BDG59194.1"/>
    <property type="molecule type" value="Genomic_DNA"/>
</dbReference>
<dbReference type="PANTHER" id="PTHR34406">
    <property type="entry name" value="PROTEIN YCEI"/>
    <property type="match status" value="1"/>
</dbReference>
<dbReference type="SMART" id="SM00867">
    <property type="entry name" value="YceI"/>
    <property type="match status" value="1"/>
</dbReference>
<feature type="compositionally biased region" description="Low complexity" evidence="2">
    <location>
        <begin position="29"/>
        <end position="55"/>
    </location>
</feature>